<proteinExistence type="predicted"/>
<sequence length="127" mass="14831">MTKLVSKFLILPLAFVFLFMTNVSIWDEHSNWLLKELEQHSHVEQQEWADEYIVFHDIESVAKPQVHDSLSIEHELLHAASHLPLYWGEEAFDFRLPLAKSKKHVLYSTVVAFTSTKPPLRPPRITI</sequence>
<reference evidence="1 2" key="1">
    <citation type="submission" date="2020-11" db="EMBL/GenBank/DDBJ databases">
        <title>WGS of Herminiimonas contaminans strain Marseille-Q4544 isolated from planarians Schmidtea mediterranea.</title>
        <authorList>
            <person name="Kangale L."/>
        </authorList>
    </citation>
    <scope>NUCLEOTIDE SEQUENCE [LARGE SCALE GENOMIC DNA]</scope>
    <source>
        <strain evidence="1 2">Marseille-Q4544</strain>
    </source>
</reference>
<evidence type="ECO:0000313" key="1">
    <source>
        <dbReference type="EMBL" id="MBF8179706.1"/>
    </source>
</evidence>
<dbReference type="RefSeq" id="WP_195876679.1">
    <property type="nucleotide sequence ID" value="NZ_JADOEL010000026.1"/>
</dbReference>
<name>A0ABS0EXX2_9BURK</name>
<dbReference type="EMBL" id="JADOEL010000026">
    <property type="protein sequence ID" value="MBF8179706.1"/>
    <property type="molecule type" value="Genomic_DNA"/>
</dbReference>
<accession>A0ABS0EXX2</accession>
<keyword evidence="2" id="KW-1185">Reference proteome</keyword>
<evidence type="ECO:0000313" key="2">
    <source>
        <dbReference type="Proteomes" id="UP000657372"/>
    </source>
</evidence>
<gene>
    <name evidence="1" type="ORF">IXC47_18655</name>
</gene>
<comment type="caution">
    <text evidence="1">The sequence shown here is derived from an EMBL/GenBank/DDBJ whole genome shotgun (WGS) entry which is preliminary data.</text>
</comment>
<protein>
    <submittedName>
        <fullName evidence="1">Uncharacterized protein</fullName>
    </submittedName>
</protein>
<organism evidence="1 2">
    <name type="scientific">Herminiimonas contaminans</name>
    <dbReference type="NCBI Taxonomy" id="1111140"/>
    <lineage>
        <taxon>Bacteria</taxon>
        <taxon>Pseudomonadati</taxon>
        <taxon>Pseudomonadota</taxon>
        <taxon>Betaproteobacteria</taxon>
        <taxon>Burkholderiales</taxon>
        <taxon>Oxalobacteraceae</taxon>
        <taxon>Herminiimonas</taxon>
    </lineage>
</organism>
<dbReference type="Proteomes" id="UP000657372">
    <property type="component" value="Unassembled WGS sequence"/>
</dbReference>